<feature type="binding site" evidence="7">
    <location>
        <position position="96"/>
    </location>
    <ligand>
        <name>a divalent metal cation</name>
        <dbReference type="ChEBI" id="CHEBI:60240"/>
    </ligand>
</feature>
<dbReference type="GO" id="GO:0008253">
    <property type="term" value="F:5'-nucleotidase activity"/>
    <property type="evidence" value="ECO:0007669"/>
    <property type="project" value="UniProtKB-UniRule"/>
</dbReference>
<dbReference type="HAMAP" id="MF_00060">
    <property type="entry name" value="SurE"/>
    <property type="match status" value="1"/>
</dbReference>
<keyword evidence="5 7" id="KW-0547">Nucleotide-binding</keyword>
<dbReference type="Gene3D" id="3.40.1210.10">
    <property type="entry name" value="Survival protein SurE-like phosphatase/nucleotidase"/>
    <property type="match status" value="1"/>
</dbReference>
<evidence type="ECO:0000256" key="1">
    <source>
        <dbReference type="ARBA" id="ARBA00000815"/>
    </source>
</evidence>
<keyword evidence="3 7" id="KW-0963">Cytoplasm</keyword>
<organism evidence="9 10">
    <name type="scientific">Candidatus Mcinerneyibacterium aminivorans</name>
    <dbReference type="NCBI Taxonomy" id="2703815"/>
    <lineage>
        <taxon>Bacteria</taxon>
        <taxon>Candidatus Macinerneyibacteriota</taxon>
        <taxon>Candidatus Mcinerneyibacteria</taxon>
        <taxon>Candidatus Mcinerneyibacteriales</taxon>
        <taxon>Candidatus Mcinerneyibacteriaceae</taxon>
        <taxon>Candidatus Mcinerneyibacterium</taxon>
    </lineage>
</organism>
<evidence type="ECO:0000256" key="2">
    <source>
        <dbReference type="ARBA" id="ARBA00011062"/>
    </source>
</evidence>
<evidence type="ECO:0000313" key="10">
    <source>
        <dbReference type="Proteomes" id="UP000324143"/>
    </source>
</evidence>
<keyword evidence="4 7" id="KW-0479">Metal-binding</keyword>
<feature type="binding site" evidence="7">
    <location>
        <position position="39"/>
    </location>
    <ligand>
        <name>a divalent metal cation</name>
        <dbReference type="ChEBI" id="CHEBI:60240"/>
    </ligand>
</feature>
<dbReference type="InterPro" id="IPR002828">
    <property type="entry name" value="SurE-like_Pase/nucleotidase"/>
</dbReference>
<dbReference type="GO" id="GO:0008254">
    <property type="term" value="F:3'-nucleotidase activity"/>
    <property type="evidence" value="ECO:0007669"/>
    <property type="project" value="TreeGrafter"/>
</dbReference>
<dbReference type="InterPro" id="IPR036523">
    <property type="entry name" value="SurE-like_sf"/>
</dbReference>
<comment type="caution">
    <text evidence="9">The sequence shown here is derived from an EMBL/GenBank/DDBJ whole genome shotgun (WGS) entry which is preliminary data.</text>
</comment>
<dbReference type="AlphaFoldDB" id="A0A5D0MKS1"/>
<name>A0A5D0MKS1_9BACT</name>
<comment type="similarity">
    <text evidence="2 7">Belongs to the SurE nucleotidase family.</text>
</comment>
<comment type="function">
    <text evidence="7">Nucleotidase that shows phosphatase activity on nucleoside 5'-monophosphates.</text>
</comment>
<dbReference type="GO" id="GO:0000166">
    <property type="term" value="F:nucleotide binding"/>
    <property type="evidence" value="ECO:0007669"/>
    <property type="project" value="UniProtKB-KW"/>
</dbReference>
<dbReference type="Proteomes" id="UP000324143">
    <property type="component" value="Unassembled WGS sequence"/>
</dbReference>
<evidence type="ECO:0000313" key="9">
    <source>
        <dbReference type="EMBL" id="TYB32131.1"/>
    </source>
</evidence>
<dbReference type="SUPFAM" id="SSF64167">
    <property type="entry name" value="SurE-like"/>
    <property type="match status" value="1"/>
</dbReference>
<dbReference type="Pfam" id="PF01975">
    <property type="entry name" value="SurE"/>
    <property type="match status" value="1"/>
</dbReference>
<comment type="catalytic activity">
    <reaction evidence="1 7">
        <text>a ribonucleoside 5'-phosphate + H2O = a ribonucleoside + phosphate</text>
        <dbReference type="Rhea" id="RHEA:12484"/>
        <dbReference type="ChEBI" id="CHEBI:15377"/>
        <dbReference type="ChEBI" id="CHEBI:18254"/>
        <dbReference type="ChEBI" id="CHEBI:43474"/>
        <dbReference type="ChEBI" id="CHEBI:58043"/>
        <dbReference type="EC" id="3.1.3.5"/>
    </reaction>
</comment>
<dbReference type="GO" id="GO:0046872">
    <property type="term" value="F:metal ion binding"/>
    <property type="evidence" value="ECO:0007669"/>
    <property type="project" value="UniProtKB-UniRule"/>
</dbReference>
<dbReference type="EC" id="3.1.3.5" evidence="7"/>
<dbReference type="NCBIfam" id="NF001490">
    <property type="entry name" value="PRK00346.1-4"/>
    <property type="match status" value="1"/>
</dbReference>
<dbReference type="NCBIfam" id="TIGR00087">
    <property type="entry name" value="surE"/>
    <property type="match status" value="1"/>
</dbReference>
<comment type="subcellular location">
    <subcellularLocation>
        <location evidence="7">Cytoplasm</location>
    </subcellularLocation>
</comment>
<dbReference type="PANTHER" id="PTHR30457:SF12">
    <property type="entry name" value="5'_3'-NUCLEOTIDASE SURE"/>
    <property type="match status" value="1"/>
</dbReference>
<reference evidence="9" key="1">
    <citation type="submission" date="2019-08" db="EMBL/GenBank/DDBJ databases">
        <title>Genomic characterization of a novel candidate phylum (ARYD3) from a high temperature, high salinity tertiary oil reservoir in north central Oklahoma, USA.</title>
        <authorList>
            <person name="Youssef N.H."/>
            <person name="Yadav A."/>
            <person name="Elshahed M.S."/>
        </authorList>
    </citation>
    <scope>NUCLEOTIDE SEQUENCE [LARGE SCALE GENOMIC DNA]</scope>
    <source>
        <strain evidence="9">ARYD3</strain>
    </source>
</reference>
<proteinExistence type="inferred from homology"/>
<dbReference type="PANTHER" id="PTHR30457">
    <property type="entry name" value="5'-NUCLEOTIDASE SURE"/>
    <property type="match status" value="1"/>
</dbReference>
<evidence type="ECO:0000256" key="5">
    <source>
        <dbReference type="ARBA" id="ARBA00022741"/>
    </source>
</evidence>
<accession>A0A5D0MKS1</accession>
<feature type="domain" description="Survival protein SurE-like phosphatase/nucleotidase" evidence="8">
    <location>
        <begin position="3"/>
        <end position="188"/>
    </location>
</feature>
<protein>
    <recommendedName>
        <fullName evidence="7">5'-nucleotidase SurE</fullName>
        <ecNumber evidence="7">3.1.3.5</ecNumber>
    </recommendedName>
    <alternativeName>
        <fullName evidence="7">Nucleoside 5'-monophosphate phosphohydrolase</fullName>
    </alternativeName>
</protein>
<evidence type="ECO:0000259" key="8">
    <source>
        <dbReference type="Pfam" id="PF01975"/>
    </source>
</evidence>
<dbReference type="GO" id="GO:0004309">
    <property type="term" value="F:exopolyphosphatase activity"/>
    <property type="evidence" value="ECO:0007669"/>
    <property type="project" value="TreeGrafter"/>
</dbReference>
<comment type="cofactor">
    <cofactor evidence="7">
        <name>a divalent metal cation</name>
        <dbReference type="ChEBI" id="CHEBI:60240"/>
    </cofactor>
    <text evidence="7">Binds 1 divalent metal cation per subunit.</text>
</comment>
<gene>
    <name evidence="7 9" type="primary">surE</name>
    <name evidence="9" type="ORF">FXF47_00680</name>
</gene>
<keyword evidence="10" id="KW-1185">Reference proteome</keyword>
<feature type="binding site" evidence="7">
    <location>
        <position position="9"/>
    </location>
    <ligand>
        <name>a divalent metal cation</name>
        <dbReference type="ChEBI" id="CHEBI:60240"/>
    </ligand>
</feature>
<feature type="binding site" evidence="7">
    <location>
        <position position="8"/>
    </location>
    <ligand>
        <name>a divalent metal cation</name>
        <dbReference type="ChEBI" id="CHEBI:60240"/>
    </ligand>
</feature>
<dbReference type="GO" id="GO:0005737">
    <property type="term" value="C:cytoplasm"/>
    <property type="evidence" value="ECO:0007669"/>
    <property type="project" value="UniProtKB-SubCell"/>
</dbReference>
<evidence type="ECO:0000256" key="3">
    <source>
        <dbReference type="ARBA" id="ARBA00022490"/>
    </source>
</evidence>
<evidence type="ECO:0000256" key="4">
    <source>
        <dbReference type="ARBA" id="ARBA00022723"/>
    </source>
</evidence>
<dbReference type="EMBL" id="VSIX01000004">
    <property type="protein sequence ID" value="TYB32131.1"/>
    <property type="molecule type" value="Genomic_DNA"/>
</dbReference>
<evidence type="ECO:0000256" key="7">
    <source>
        <dbReference type="HAMAP-Rule" id="MF_00060"/>
    </source>
</evidence>
<keyword evidence="6 7" id="KW-0378">Hydrolase</keyword>
<sequence length="258" mass="29765">MKMLIVNDDGIYSDGIFYLWKKLKNIHDIEIVAPLHEQSAASHSITLFQPFRFTKVKRKNEFSGWAVEGTPADSVKIALSYLFKDIKFDCIISGINKGFNTSNNILYSGTVSAATEGYLAGIPSIAISTSFEGDYLDEIAEFVKKFLEGWKESDFFESSVLLNINYPNEKKENIKGIKITNQGKSFYKTRLEKRKDPMGKNYYWYSGDLKIDENSNSDDRAIYEKYISITPLKFDLTDYDSLTKMKREKDDLWKKLKY</sequence>
<dbReference type="InterPro" id="IPR030048">
    <property type="entry name" value="SurE"/>
</dbReference>
<evidence type="ECO:0000256" key="6">
    <source>
        <dbReference type="ARBA" id="ARBA00022801"/>
    </source>
</evidence>